<evidence type="ECO:0000256" key="4">
    <source>
        <dbReference type="ARBA" id="ARBA00023125"/>
    </source>
</evidence>
<protein>
    <recommendedName>
        <fullName evidence="7">DNA 3'-5' helicase</fullName>
        <ecNumber evidence="7">5.6.2.4</ecNumber>
    </recommendedName>
</protein>
<dbReference type="CDD" id="cd17920">
    <property type="entry name" value="DEXHc_RecQ"/>
    <property type="match status" value="1"/>
</dbReference>
<dbReference type="EC" id="5.6.2.4" evidence="7"/>
<evidence type="ECO:0000256" key="3">
    <source>
        <dbReference type="ARBA" id="ARBA00022840"/>
    </source>
</evidence>
<keyword evidence="2" id="KW-0547">Nucleotide-binding</keyword>
<dbReference type="InterPro" id="IPR014001">
    <property type="entry name" value="Helicase_ATP-bd"/>
</dbReference>
<dbReference type="Proteomes" id="UP001157114">
    <property type="component" value="Unassembled WGS sequence"/>
</dbReference>
<evidence type="ECO:0000256" key="7">
    <source>
        <dbReference type="ARBA" id="ARBA00034808"/>
    </source>
</evidence>
<dbReference type="PANTHER" id="PTHR13710:SF105">
    <property type="entry name" value="ATP-DEPENDENT DNA HELICASE Q1"/>
    <property type="match status" value="1"/>
</dbReference>
<feature type="domain" description="Helicase ATP-binding" evidence="8">
    <location>
        <begin position="311"/>
        <end position="488"/>
    </location>
</feature>
<dbReference type="PROSITE" id="PS51194">
    <property type="entry name" value="HELICASE_CTER"/>
    <property type="match status" value="1"/>
</dbReference>
<dbReference type="InterPro" id="IPR001650">
    <property type="entry name" value="Helicase_C-like"/>
</dbReference>
<dbReference type="PANTHER" id="PTHR13710">
    <property type="entry name" value="DNA HELICASE RECQ FAMILY MEMBER"/>
    <property type="match status" value="1"/>
</dbReference>
<keyword evidence="3" id="KW-0067">ATP-binding</keyword>
<dbReference type="InterPro" id="IPR027417">
    <property type="entry name" value="P-loop_NTPase"/>
</dbReference>
<dbReference type="InterPro" id="IPR011545">
    <property type="entry name" value="DEAD/DEAH_box_helicase_dom"/>
</dbReference>
<dbReference type="PROSITE" id="PS51192">
    <property type="entry name" value="HELICASE_ATP_BIND_1"/>
    <property type="match status" value="1"/>
</dbReference>
<evidence type="ECO:0000256" key="1">
    <source>
        <dbReference type="ARBA" id="ARBA00005446"/>
    </source>
</evidence>
<reference evidence="10 11" key="1">
    <citation type="submission" date="2023-03" db="EMBL/GenBank/DDBJ databases">
        <title>Draft genome sequence of the bacteria which degrade cell wall of Tricholomamatutake.</title>
        <authorList>
            <person name="Konishi Y."/>
            <person name="Fukuta Y."/>
            <person name="Shirasaka N."/>
        </authorList>
    </citation>
    <scope>NUCLEOTIDE SEQUENCE [LARGE SCALE GENOMIC DNA]</scope>
    <source>
        <strain evidence="11">mu1</strain>
    </source>
</reference>
<dbReference type="Gene3D" id="3.40.50.300">
    <property type="entry name" value="P-loop containing nucleotide triphosphate hydrolases"/>
    <property type="match status" value="2"/>
</dbReference>
<comment type="similarity">
    <text evidence="1">Belongs to the helicase family. RecQ subfamily.</text>
</comment>
<evidence type="ECO:0000313" key="10">
    <source>
        <dbReference type="EMBL" id="GLX65734.1"/>
    </source>
</evidence>
<evidence type="ECO:0000313" key="11">
    <source>
        <dbReference type="Proteomes" id="UP001157114"/>
    </source>
</evidence>
<dbReference type="RefSeq" id="WP_284236406.1">
    <property type="nucleotide sequence ID" value="NZ_BSSQ01000001.1"/>
</dbReference>
<dbReference type="SUPFAM" id="SSF52540">
    <property type="entry name" value="P-loop containing nucleoside triphosphate hydrolases"/>
    <property type="match status" value="1"/>
</dbReference>
<proteinExistence type="inferred from homology"/>
<evidence type="ECO:0000259" key="9">
    <source>
        <dbReference type="PROSITE" id="PS51194"/>
    </source>
</evidence>
<dbReference type="SMART" id="SM00490">
    <property type="entry name" value="HELICc"/>
    <property type="match status" value="1"/>
</dbReference>
<evidence type="ECO:0000259" key="8">
    <source>
        <dbReference type="PROSITE" id="PS51192"/>
    </source>
</evidence>
<evidence type="ECO:0000256" key="5">
    <source>
        <dbReference type="ARBA" id="ARBA00023235"/>
    </source>
</evidence>
<dbReference type="Pfam" id="PF00270">
    <property type="entry name" value="DEAD"/>
    <property type="match status" value="1"/>
</dbReference>
<keyword evidence="4" id="KW-0238">DNA-binding</keyword>
<name>A0ABQ6G437_9BACL</name>
<accession>A0ABQ6G437</accession>
<keyword evidence="5" id="KW-0413">Isomerase</keyword>
<evidence type="ECO:0000256" key="2">
    <source>
        <dbReference type="ARBA" id="ARBA00022741"/>
    </source>
</evidence>
<keyword evidence="11" id="KW-1185">Reference proteome</keyword>
<comment type="catalytic activity">
    <reaction evidence="6">
        <text>Couples ATP hydrolysis with the unwinding of duplex DNA by translocating in the 3'-5' direction.</text>
        <dbReference type="EC" id="5.6.2.4"/>
    </reaction>
</comment>
<comment type="caution">
    <text evidence="10">The sequence shown here is derived from an EMBL/GenBank/DDBJ whole genome shotgun (WGS) entry which is preliminary data.</text>
</comment>
<feature type="domain" description="Helicase C-terminal" evidence="9">
    <location>
        <begin position="520"/>
        <end position="693"/>
    </location>
</feature>
<gene>
    <name evidence="10" type="ORF">MU1_00780</name>
</gene>
<sequence length="1082" mass="125951">MDFINILTDHITNLNKTTRNPLLVVFEGFKLSELADIIENKLFKESLEISVESLINKKAELIPQLFQQANSHKWVWCTREEELAVGSELLPLYYEVKYFHNNLYHLTYPALYPFQTDESNIELEFNEESEHELALLSKVYGNIRRIENNWFVTYAEQNEESIPFYTFKLLKEIPIVELENNADVTLELNDSEDEFLKLENRLLLGKHPDHTVRIVFSSEPAEAPYKYYNRLKLIQKLAPSYRIEIVQKEMDRTPERDISPYQKILSRYWGHKSFRNLKMYRNIQSRGREKTTVEIPQSQIIDDIVQEAKKASAGVPYKDIFVTSPTGAGKSVMFQIPAIYLAEQYNLLTIVISPLIGLMTDQVQGLVSRNVEISATINSNITPVERIEIQEKIRNGQVSILYISPETLLSRSDIAQLIGERKVGLFVIDEAHIVTTWGKAFRSDYWYLGTYLSKLRQKMNFPIATFTATAIYGGLEDMYEETRNSLNMITPISYFGYVKRDNLEIRIKKKVDETKKFNEYLTDKNKILLGRLEGYASRGQKTLVYFPTVKSIHDFKQFCSIYGSLVLRQSLSVYFGSLEKEAKQENYLRYKNGDSKVMLATKAFGMGIDIPDILNVYHYAPTGNVCDFVQEIGRAARDLPTGYAYFDYLAKDFVHVQRLHGISTIRKGQLIEVIRKILMIIEQNRGENVRNLLVSADEFRHIFEDGSGRDQQDDIDNKIKTALLIIEKDFLAKLSYSPIVARPRSMFAQEYVMASNSDMKLIYPHYSEYFRVISKFGSGLSERVILTCDLKAIWQDKYSNLSFPEFKYFYYIEDSKVKLPFKGKLTPVLKLELTLKQNNHKAFIMETNQWVEHIGSVFSEFARSRKYFSVSEVALNIKQKTGLTSKYQVDMLAEVILNSMYAYDRLIKKTSNFYNRFMKFDESRQAYHFLNTGYAGFLDWINNETKNLLDSDLANSIASNKYEIFEPKVFGSAQEKRYLYLGLMEAMGLLIYRINGGESPEIYIRVNSRSQLERTVNQASVYQNVILANVRLRHQMSVEMLRYLFDNEVRTDEFWELIEDYFLGRIPEEVERRLALQNNSSR</sequence>
<dbReference type="SMART" id="SM00487">
    <property type="entry name" value="DEXDc"/>
    <property type="match status" value="1"/>
</dbReference>
<organism evidence="10 11">
    <name type="scientific">Paenibacillus glycanilyticus</name>
    <dbReference type="NCBI Taxonomy" id="126569"/>
    <lineage>
        <taxon>Bacteria</taxon>
        <taxon>Bacillati</taxon>
        <taxon>Bacillota</taxon>
        <taxon>Bacilli</taxon>
        <taxon>Bacillales</taxon>
        <taxon>Paenibacillaceae</taxon>
        <taxon>Paenibacillus</taxon>
    </lineage>
</organism>
<dbReference type="Pfam" id="PF00271">
    <property type="entry name" value="Helicase_C"/>
    <property type="match status" value="1"/>
</dbReference>
<dbReference type="EMBL" id="BSSQ01000001">
    <property type="protein sequence ID" value="GLX65734.1"/>
    <property type="molecule type" value="Genomic_DNA"/>
</dbReference>
<evidence type="ECO:0000256" key="6">
    <source>
        <dbReference type="ARBA" id="ARBA00034617"/>
    </source>
</evidence>